<dbReference type="InterPro" id="IPR006671">
    <property type="entry name" value="Cyclin_N"/>
</dbReference>
<keyword evidence="3" id="KW-0131">Cell cycle</keyword>
<sequence>MISTKNIKEERADENEVIETKKQMQKIGVEAVENAGKRTALGDLQNRGVRPVCPQLKKESSQSDLTNAKLQNVTKAVKARVDSHWKKLPIAPSKATTKKTNGETVAASSTTAAAAAQRKVLTRSNSVRLGNANGKKVLGLQRHGSADEPLVAEKVKTSTNKLVENKVVVQKVKAEVKTIKSEFEENVIVESTLESRDNELLHKVKPITTQIDSNDVFPVLVKQEPLTTSVKDIKEDSQSYSSELLEGVKNIDENDSENLLLVSEYANDIYDYLFQLESEQPIVNNHLERQTEVNGNMRAVLIDWINEVHLQFRLIAETFQMAVAIIDRYLQIVTNTKRSQLQLVGVTGLFIAAKYEELFPPPIADFVYITDESYTDSQIRKMELKMIKALDCNLSRPLPIHFLRRFSKAAEAEDTQYAMSKYLVELTMIESNMAHYKPSEIAAASLFLSLNLLLGNAKMLALGFNDSFWTTTLQWYSRYRVEHLKPIARKIAVIARNARTVKLKAVYNKYKSTKFQRISIRQEFHGILIDSIIKNEN</sequence>
<dbReference type="FunFam" id="1.10.472.10:FF:000001">
    <property type="entry name" value="G2/mitotic-specific cyclin"/>
    <property type="match status" value="1"/>
</dbReference>
<dbReference type="InterPro" id="IPR039361">
    <property type="entry name" value="Cyclin"/>
</dbReference>
<feature type="domain" description="Cyclin C-terminal" evidence="6">
    <location>
        <begin position="397"/>
        <end position="523"/>
    </location>
</feature>
<accession>A0A1A9WYG5</accession>
<evidence type="ECO:0000256" key="3">
    <source>
        <dbReference type="ARBA" id="ARBA00023306"/>
    </source>
</evidence>
<dbReference type="Proteomes" id="UP000091820">
    <property type="component" value="Unassembled WGS sequence"/>
</dbReference>
<evidence type="ECO:0000256" key="2">
    <source>
        <dbReference type="ARBA" id="ARBA00023127"/>
    </source>
</evidence>
<evidence type="ECO:0000259" key="5">
    <source>
        <dbReference type="SMART" id="SM00385"/>
    </source>
</evidence>
<dbReference type="GO" id="GO:0051301">
    <property type="term" value="P:cell division"/>
    <property type="evidence" value="ECO:0007669"/>
    <property type="project" value="UniProtKB-KW"/>
</dbReference>
<dbReference type="InterPro" id="IPR036915">
    <property type="entry name" value="Cyclin-like_sf"/>
</dbReference>
<dbReference type="STRING" id="37001.A0A1A9WYG5"/>
<dbReference type="Pfam" id="PF00134">
    <property type="entry name" value="Cyclin_N"/>
    <property type="match status" value="1"/>
</dbReference>
<dbReference type="EnsemblMetazoa" id="GBRI037263-RA">
    <property type="protein sequence ID" value="GBRI037263-PA"/>
    <property type="gene ID" value="GBRI037263"/>
</dbReference>
<dbReference type="InterPro" id="IPR004367">
    <property type="entry name" value="Cyclin_C-dom"/>
</dbReference>
<keyword evidence="2 4" id="KW-0195">Cyclin</keyword>
<evidence type="ECO:0000313" key="7">
    <source>
        <dbReference type="EnsemblMetazoa" id="GBRI037263-PA"/>
    </source>
</evidence>
<dbReference type="InterPro" id="IPR048258">
    <property type="entry name" value="Cyclins_cyclin-box"/>
</dbReference>
<evidence type="ECO:0000259" key="6">
    <source>
        <dbReference type="SMART" id="SM01332"/>
    </source>
</evidence>
<feature type="domain" description="Cyclin-like" evidence="5">
    <location>
        <begin position="401"/>
        <end position="493"/>
    </location>
</feature>
<dbReference type="GO" id="GO:0016538">
    <property type="term" value="F:cyclin-dependent protein serine/threonine kinase regulator activity"/>
    <property type="evidence" value="ECO:0007669"/>
    <property type="project" value="InterPro"/>
</dbReference>
<feature type="domain" description="Cyclin-like" evidence="5">
    <location>
        <begin position="303"/>
        <end position="388"/>
    </location>
</feature>
<dbReference type="SMART" id="SM00385">
    <property type="entry name" value="CYCLIN"/>
    <property type="match status" value="2"/>
</dbReference>
<dbReference type="GO" id="GO:0005634">
    <property type="term" value="C:nucleus"/>
    <property type="evidence" value="ECO:0007669"/>
    <property type="project" value="UniProtKB-ARBA"/>
</dbReference>
<dbReference type="SUPFAM" id="SSF47954">
    <property type="entry name" value="Cyclin-like"/>
    <property type="match status" value="2"/>
</dbReference>
<comment type="similarity">
    <text evidence="4">Belongs to the cyclin family.</text>
</comment>
<protein>
    <submittedName>
        <fullName evidence="7">Uncharacterized protein</fullName>
    </submittedName>
</protein>
<name>A0A1A9WYG5_9MUSC</name>
<keyword evidence="1" id="KW-0132">Cell division</keyword>
<organism evidence="7 8">
    <name type="scientific">Glossina brevipalpis</name>
    <dbReference type="NCBI Taxonomy" id="37001"/>
    <lineage>
        <taxon>Eukaryota</taxon>
        <taxon>Metazoa</taxon>
        <taxon>Ecdysozoa</taxon>
        <taxon>Arthropoda</taxon>
        <taxon>Hexapoda</taxon>
        <taxon>Insecta</taxon>
        <taxon>Pterygota</taxon>
        <taxon>Neoptera</taxon>
        <taxon>Endopterygota</taxon>
        <taxon>Diptera</taxon>
        <taxon>Brachycera</taxon>
        <taxon>Muscomorpha</taxon>
        <taxon>Hippoboscoidea</taxon>
        <taxon>Glossinidae</taxon>
        <taxon>Glossina</taxon>
    </lineage>
</organism>
<dbReference type="PANTHER" id="PTHR10177">
    <property type="entry name" value="CYCLINS"/>
    <property type="match status" value="1"/>
</dbReference>
<reference evidence="8" key="1">
    <citation type="submission" date="2014-03" db="EMBL/GenBank/DDBJ databases">
        <authorList>
            <person name="Aksoy S."/>
            <person name="Warren W."/>
            <person name="Wilson R.K."/>
        </authorList>
    </citation>
    <scope>NUCLEOTIDE SEQUENCE [LARGE SCALE GENOMIC DNA]</scope>
    <source>
        <strain evidence="8">IAEA</strain>
    </source>
</reference>
<dbReference type="InterPro" id="IPR013763">
    <property type="entry name" value="Cyclin-like_dom"/>
</dbReference>
<dbReference type="Gene3D" id="1.10.472.10">
    <property type="entry name" value="Cyclin-like"/>
    <property type="match status" value="2"/>
</dbReference>
<keyword evidence="8" id="KW-1185">Reference proteome</keyword>
<evidence type="ECO:0000256" key="4">
    <source>
        <dbReference type="RuleBase" id="RU000383"/>
    </source>
</evidence>
<dbReference type="CDD" id="cd20507">
    <property type="entry name" value="CYCLIN_CCNB1-like_rpt1"/>
    <property type="match status" value="1"/>
</dbReference>
<evidence type="ECO:0000256" key="1">
    <source>
        <dbReference type="ARBA" id="ARBA00022618"/>
    </source>
</evidence>
<proteinExistence type="inferred from homology"/>
<dbReference type="CDD" id="cd20509">
    <property type="entry name" value="CYCLIN_CCNB1-like_rpt2"/>
    <property type="match status" value="1"/>
</dbReference>
<dbReference type="AlphaFoldDB" id="A0A1A9WYG5"/>
<reference evidence="7" key="2">
    <citation type="submission" date="2020-05" db="UniProtKB">
        <authorList>
            <consortium name="EnsemblMetazoa"/>
        </authorList>
    </citation>
    <scope>IDENTIFICATION</scope>
    <source>
        <strain evidence="7">IAEA</strain>
    </source>
</reference>
<dbReference type="Pfam" id="PF02984">
    <property type="entry name" value="Cyclin_C"/>
    <property type="match status" value="1"/>
</dbReference>
<dbReference type="SMART" id="SM01332">
    <property type="entry name" value="Cyclin_C"/>
    <property type="match status" value="1"/>
</dbReference>
<evidence type="ECO:0000313" key="8">
    <source>
        <dbReference type="Proteomes" id="UP000091820"/>
    </source>
</evidence>
<dbReference type="VEuPathDB" id="VectorBase:GBRI037263"/>
<dbReference type="GO" id="GO:0044772">
    <property type="term" value="P:mitotic cell cycle phase transition"/>
    <property type="evidence" value="ECO:0007669"/>
    <property type="project" value="InterPro"/>
</dbReference>
<dbReference type="PROSITE" id="PS00292">
    <property type="entry name" value="CYCLINS"/>
    <property type="match status" value="1"/>
</dbReference>